<keyword evidence="4 7" id="KW-0456">Lyase</keyword>
<dbReference type="AlphaFoldDB" id="A0A843YGT5"/>
<dbReference type="GO" id="GO:0047804">
    <property type="term" value="F:cysteine-S-conjugate beta-lyase activity"/>
    <property type="evidence" value="ECO:0007669"/>
    <property type="project" value="UniProtKB-EC"/>
</dbReference>
<keyword evidence="8" id="KW-1185">Reference proteome</keyword>
<evidence type="ECO:0000313" key="8">
    <source>
        <dbReference type="Proteomes" id="UP000444174"/>
    </source>
</evidence>
<dbReference type="InterPro" id="IPR051798">
    <property type="entry name" value="Class-II_PLP-Dep_Aminotrans"/>
</dbReference>
<comment type="cofactor">
    <cofactor evidence="1">
        <name>pyridoxal 5'-phosphate</name>
        <dbReference type="ChEBI" id="CHEBI:597326"/>
    </cofactor>
</comment>
<dbReference type="Pfam" id="PF00155">
    <property type="entry name" value="Aminotran_1_2"/>
    <property type="match status" value="1"/>
</dbReference>
<dbReference type="RefSeq" id="WP_153215583.1">
    <property type="nucleotide sequence ID" value="NZ_WIBF01000004.1"/>
</dbReference>
<evidence type="ECO:0000313" key="7">
    <source>
        <dbReference type="EMBL" id="MQQ08654.1"/>
    </source>
</evidence>
<protein>
    <recommendedName>
        <fullName evidence="2">cysteine-S-conjugate beta-lyase</fullName>
        <ecNumber evidence="2">4.4.1.13</ecNumber>
    </recommendedName>
</protein>
<evidence type="ECO:0000256" key="2">
    <source>
        <dbReference type="ARBA" id="ARBA00012224"/>
    </source>
</evidence>
<dbReference type="Gene3D" id="3.40.640.10">
    <property type="entry name" value="Type I PLP-dependent aspartate aminotransferase-like (Major domain)"/>
    <property type="match status" value="1"/>
</dbReference>
<sequence length="390" mass="43065">MNFDELIDRRGTFCNKWDAMERIYGVPSDEGLAMWVADSDFKIADVISDRLRSVLDEGILGYVDAEAPYRDAIQWWMKTRHGWDLETDAIFTTTGLVNGVGMCLDTFTQPGDGVVLFTPVYHAFAKVIRNAGRAVVECEMRVSDGLYTLDFDAYDAQMTGTEKMVILCSPHNPGGRVWTQDELRAVADFAKRHDLMLVSDEIHQDLVFDGHTHIPMPNAAPDIVDRLLMLTAPSKTFNIAGLHTGQVIIPDPDLRARFKARMLALSLAPNSLGQFATAAAYSPEGAKWADAQLAYIDGNRQIFDAAMAEIPGLSSMKLQSTYLAWVDFAGTGMAREEFTSRVEQGAKIAANHGTTFGTGGESFLRFNLATQRSRVEDACARLKTAFGDLQ</sequence>
<dbReference type="GO" id="GO:0030170">
    <property type="term" value="F:pyridoxal phosphate binding"/>
    <property type="evidence" value="ECO:0007669"/>
    <property type="project" value="InterPro"/>
</dbReference>
<name>A0A843YGT5_9RHOB</name>
<accession>A0A843YGT5</accession>
<gene>
    <name evidence="7" type="ORF">GFB49_09340</name>
</gene>
<evidence type="ECO:0000259" key="6">
    <source>
        <dbReference type="Pfam" id="PF00155"/>
    </source>
</evidence>
<dbReference type="InterPro" id="IPR015424">
    <property type="entry name" value="PyrdxlP-dep_Trfase"/>
</dbReference>
<proteinExistence type="inferred from homology"/>
<dbReference type="EMBL" id="WIBF01000004">
    <property type="protein sequence ID" value="MQQ08654.1"/>
    <property type="molecule type" value="Genomic_DNA"/>
</dbReference>
<dbReference type="InterPro" id="IPR004839">
    <property type="entry name" value="Aminotransferase_I/II_large"/>
</dbReference>
<dbReference type="SUPFAM" id="SSF53383">
    <property type="entry name" value="PLP-dependent transferases"/>
    <property type="match status" value="1"/>
</dbReference>
<comment type="similarity">
    <text evidence="5">Belongs to the class-II pyridoxal-phosphate-dependent aminotransferase family. MalY/PatB cystathionine beta-lyase subfamily.</text>
</comment>
<dbReference type="EC" id="4.4.1.13" evidence="2"/>
<keyword evidence="3" id="KW-0663">Pyridoxal phosphate</keyword>
<dbReference type="Gene3D" id="3.90.1150.10">
    <property type="entry name" value="Aspartate Aminotransferase, domain 1"/>
    <property type="match status" value="1"/>
</dbReference>
<evidence type="ECO:0000256" key="3">
    <source>
        <dbReference type="ARBA" id="ARBA00022898"/>
    </source>
</evidence>
<dbReference type="PANTHER" id="PTHR43525">
    <property type="entry name" value="PROTEIN MALY"/>
    <property type="match status" value="1"/>
</dbReference>
<dbReference type="InterPro" id="IPR027619">
    <property type="entry name" value="C-S_lyase_PatB-like"/>
</dbReference>
<dbReference type="PANTHER" id="PTHR43525:SF1">
    <property type="entry name" value="PROTEIN MALY"/>
    <property type="match status" value="1"/>
</dbReference>
<comment type="caution">
    <text evidence="7">The sequence shown here is derived from an EMBL/GenBank/DDBJ whole genome shotgun (WGS) entry which is preliminary data.</text>
</comment>
<dbReference type="NCBIfam" id="TIGR04350">
    <property type="entry name" value="C_S_lyase_PatB"/>
    <property type="match status" value="1"/>
</dbReference>
<dbReference type="InterPro" id="IPR015422">
    <property type="entry name" value="PyrdxlP-dep_Trfase_small"/>
</dbReference>
<feature type="domain" description="Aminotransferase class I/classII large" evidence="6">
    <location>
        <begin position="60"/>
        <end position="382"/>
    </location>
</feature>
<organism evidence="7 8">
    <name type="scientific">Tritonibacter litoralis</name>
    <dbReference type="NCBI Taxonomy" id="2662264"/>
    <lineage>
        <taxon>Bacteria</taxon>
        <taxon>Pseudomonadati</taxon>
        <taxon>Pseudomonadota</taxon>
        <taxon>Alphaproteobacteria</taxon>
        <taxon>Rhodobacterales</taxon>
        <taxon>Paracoccaceae</taxon>
        <taxon>Tritonibacter</taxon>
    </lineage>
</organism>
<evidence type="ECO:0000256" key="1">
    <source>
        <dbReference type="ARBA" id="ARBA00001933"/>
    </source>
</evidence>
<dbReference type="CDD" id="cd00609">
    <property type="entry name" value="AAT_like"/>
    <property type="match status" value="1"/>
</dbReference>
<evidence type="ECO:0000256" key="5">
    <source>
        <dbReference type="ARBA" id="ARBA00037974"/>
    </source>
</evidence>
<dbReference type="Proteomes" id="UP000444174">
    <property type="component" value="Unassembled WGS sequence"/>
</dbReference>
<dbReference type="InterPro" id="IPR015421">
    <property type="entry name" value="PyrdxlP-dep_Trfase_major"/>
</dbReference>
<reference evidence="7 8" key="1">
    <citation type="submission" date="2019-10" db="EMBL/GenBank/DDBJ databases">
        <title>Epibacterium sp. nov., isolated from seawater.</title>
        <authorList>
            <person name="Zhang X."/>
            <person name="Li N."/>
        </authorList>
    </citation>
    <scope>NUCLEOTIDE SEQUENCE [LARGE SCALE GENOMIC DNA]</scope>
    <source>
        <strain evidence="7 8">SM1979</strain>
    </source>
</reference>
<evidence type="ECO:0000256" key="4">
    <source>
        <dbReference type="ARBA" id="ARBA00023239"/>
    </source>
</evidence>